<evidence type="ECO:0000313" key="1">
    <source>
        <dbReference type="EMBL" id="QII44526.1"/>
    </source>
</evidence>
<dbReference type="RefSeq" id="WP_166248062.1">
    <property type="nucleotide sequence ID" value="NZ_CP049616.1"/>
</dbReference>
<evidence type="ECO:0000313" key="2">
    <source>
        <dbReference type="Proteomes" id="UP000502928"/>
    </source>
</evidence>
<protein>
    <submittedName>
        <fullName evidence="1">Uncharacterized protein</fullName>
    </submittedName>
</protein>
<name>A0A6G7J175_9FLAO</name>
<dbReference type="AlphaFoldDB" id="A0A6G7J175"/>
<accession>A0A6G7J175</accession>
<dbReference type="EMBL" id="CP049616">
    <property type="protein sequence ID" value="QII44526.1"/>
    <property type="molecule type" value="Genomic_DNA"/>
</dbReference>
<sequence length="75" mass="8530">MKAFNLTMIIELEQGKLTGQKLLDVVIWAKDEVTARKKGDILVKEYDKVSNWPKVLGSYTLGVSVREMSFPRNDS</sequence>
<organism evidence="1 2">
    <name type="scientific">Flagellimonas oceani</name>
    <dbReference type="NCBI Taxonomy" id="2698672"/>
    <lineage>
        <taxon>Bacteria</taxon>
        <taxon>Pseudomonadati</taxon>
        <taxon>Bacteroidota</taxon>
        <taxon>Flavobacteriia</taxon>
        <taxon>Flavobacteriales</taxon>
        <taxon>Flavobacteriaceae</taxon>
        <taxon>Flagellimonas</taxon>
    </lineage>
</organism>
<gene>
    <name evidence="1" type="ORF">GVT53_07500</name>
</gene>
<dbReference type="KEGG" id="mut:GVT53_07500"/>
<reference evidence="1 2" key="1">
    <citation type="submission" date="2020-02" db="EMBL/GenBank/DDBJ databases">
        <title>Complete genome of Muricauda sp. 501str8.</title>
        <authorList>
            <person name="Dong B."/>
            <person name="Zhu S."/>
            <person name="Yang J."/>
            <person name="Chen J."/>
        </authorList>
    </citation>
    <scope>NUCLEOTIDE SEQUENCE [LARGE SCALE GENOMIC DNA]</scope>
    <source>
        <strain evidence="1 2">501str8</strain>
    </source>
</reference>
<dbReference type="Proteomes" id="UP000502928">
    <property type="component" value="Chromosome"/>
</dbReference>
<keyword evidence="2" id="KW-1185">Reference proteome</keyword>
<proteinExistence type="predicted"/>